<gene>
    <name evidence="1" type="ORF">FHS27_006401</name>
</gene>
<proteinExistence type="predicted"/>
<keyword evidence="2" id="KW-1185">Reference proteome</keyword>
<evidence type="ECO:0000313" key="2">
    <source>
        <dbReference type="Proteomes" id="UP000536179"/>
    </source>
</evidence>
<reference evidence="1 2" key="1">
    <citation type="submission" date="2020-08" db="EMBL/GenBank/DDBJ databases">
        <title>Genomic Encyclopedia of Type Strains, Phase III (KMG-III): the genomes of soil and plant-associated and newly described type strains.</title>
        <authorList>
            <person name="Whitman W."/>
        </authorList>
    </citation>
    <scope>NUCLEOTIDE SEQUENCE [LARGE SCALE GENOMIC DNA]</scope>
    <source>
        <strain evidence="1 2">CECT 8075</strain>
    </source>
</reference>
<dbReference type="Proteomes" id="UP000536179">
    <property type="component" value="Unassembled WGS sequence"/>
</dbReference>
<sequence length="73" mass="8212">MFGHEYTCDRCSQTATYISAGIGYYRLPDGIDIPRSSQPAWCIRCDALRCAERLPELERLQDVLADLESNGLS</sequence>
<protein>
    <submittedName>
        <fullName evidence="1">Uncharacterized protein</fullName>
    </submittedName>
</protein>
<comment type="caution">
    <text evidence="1">The sequence shown here is derived from an EMBL/GenBank/DDBJ whole genome shotgun (WGS) entry which is preliminary data.</text>
</comment>
<dbReference type="EMBL" id="JACHXU010000041">
    <property type="protein sequence ID" value="MBB3210554.1"/>
    <property type="molecule type" value="Genomic_DNA"/>
</dbReference>
<organism evidence="1 2">
    <name type="scientific">Aporhodopirellula rubra</name>
    <dbReference type="NCBI Taxonomy" id="980271"/>
    <lineage>
        <taxon>Bacteria</taxon>
        <taxon>Pseudomonadati</taxon>
        <taxon>Planctomycetota</taxon>
        <taxon>Planctomycetia</taxon>
        <taxon>Pirellulales</taxon>
        <taxon>Pirellulaceae</taxon>
        <taxon>Aporhodopirellula</taxon>
    </lineage>
</organism>
<evidence type="ECO:0000313" key="1">
    <source>
        <dbReference type="EMBL" id="MBB3210554.1"/>
    </source>
</evidence>
<name>A0A7W5E5F7_9BACT</name>
<accession>A0A7W5E5F7</accession>
<dbReference type="AlphaFoldDB" id="A0A7W5E5F7"/>